<proteinExistence type="predicted"/>
<dbReference type="PANTHER" id="PTHR43156:SF2">
    <property type="entry name" value="STAGE II SPORULATION PROTEIN E"/>
    <property type="match status" value="1"/>
</dbReference>
<dbReference type="Pfam" id="PF00072">
    <property type="entry name" value="Response_reg"/>
    <property type="match status" value="1"/>
</dbReference>
<dbReference type="PROSITE" id="PS50110">
    <property type="entry name" value="RESPONSE_REGULATORY"/>
    <property type="match status" value="1"/>
</dbReference>
<dbReference type="Gene3D" id="1.20.5.390">
    <property type="entry name" value="L1 transposable element, trimerization domain"/>
    <property type="match status" value="1"/>
</dbReference>
<evidence type="ECO:0000313" key="5">
    <source>
        <dbReference type="EMBL" id="ONM45452.1"/>
    </source>
</evidence>
<keyword evidence="2" id="KW-0597">Phosphoprotein</keyword>
<dbReference type="InterPro" id="IPR011006">
    <property type="entry name" value="CheY-like_superfamily"/>
</dbReference>
<dbReference type="Gene3D" id="3.40.50.2300">
    <property type="match status" value="1"/>
</dbReference>
<accession>A0A1S8DLC4</accession>
<feature type="coiled-coil region" evidence="3">
    <location>
        <begin position="124"/>
        <end position="158"/>
    </location>
</feature>
<dbReference type="GO" id="GO:0000160">
    <property type="term" value="P:phosphorelay signal transduction system"/>
    <property type="evidence" value="ECO:0007669"/>
    <property type="project" value="InterPro"/>
</dbReference>
<dbReference type="Pfam" id="PF07228">
    <property type="entry name" value="SpoIIE"/>
    <property type="match status" value="1"/>
</dbReference>
<dbReference type="Gene3D" id="3.60.40.10">
    <property type="entry name" value="PPM-type phosphatase domain"/>
    <property type="match status" value="1"/>
</dbReference>
<dbReference type="Proteomes" id="UP000242847">
    <property type="component" value="Unassembled WGS sequence"/>
</dbReference>
<dbReference type="EMBL" id="MUBC01000003">
    <property type="protein sequence ID" value="ONM45452.1"/>
    <property type="molecule type" value="Genomic_DNA"/>
</dbReference>
<dbReference type="SMART" id="SM00331">
    <property type="entry name" value="PP2C_SIG"/>
    <property type="match status" value="1"/>
</dbReference>
<feature type="domain" description="Response regulatory" evidence="4">
    <location>
        <begin position="7"/>
        <end position="121"/>
    </location>
</feature>
<evidence type="ECO:0000259" key="4">
    <source>
        <dbReference type="PROSITE" id="PS50110"/>
    </source>
</evidence>
<protein>
    <submittedName>
        <fullName evidence="5">Fused response regulator/phosphatase</fullName>
    </submittedName>
</protein>
<dbReference type="InterPro" id="IPR036457">
    <property type="entry name" value="PPM-type-like_dom_sf"/>
</dbReference>
<evidence type="ECO:0000256" key="1">
    <source>
        <dbReference type="ARBA" id="ARBA00022801"/>
    </source>
</evidence>
<organism evidence="5 6">
    <name type="scientific">Halopseudomonas pachastrellae</name>
    <dbReference type="NCBI Taxonomy" id="254161"/>
    <lineage>
        <taxon>Bacteria</taxon>
        <taxon>Pseudomonadati</taxon>
        <taxon>Pseudomonadota</taxon>
        <taxon>Gammaproteobacteria</taxon>
        <taxon>Pseudomonadales</taxon>
        <taxon>Pseudomonadaceae</taxon>
        <taxon>Halopseudomonas</taxon>
    </lineage>
</organism>
<dbReference type="STRING" id="254161.SAMN05216256_11015"/>
<dbReference type="PANTHER" id="PTHR43156">
    <property type="entry name" value="STAGE II SPORULATION PROTEIN E-RELATED"/>
    <property type="match status" value="1"/>
</dbReference>
<dbReference type="OrthoDB" id="6399952at2"/>
<gene>
    <name evidence="5" type="ORF">BXT89_01875</name>
</gene>
<keyword evidence="3" id="KW-0175">Coiled coil</keyword>
<dbReference type="InterPro" id="IPR001932">
    <property type="entry name" value="PPM-type_phosphatase-like_dom"/>
</dbReference>
<evidence type="ECO:0000256" key="3">
    <source>
        <dbReference type="SAM" id="Coils"/>
    </source>
</evidence>
<evidence type="ECO:0000256" key="2">
    <source>
        <dbReference type="PROSITE-ProRule" id="PRU00169"/>
    </source>
</evidence>
<dbReference type="AlphaFoldDB" id="A0A1S8DLC4"/>
<comment type="caution">
    <text evidence="5">The sequence shown here is derived from an EMBL/GenBank/DDBJ whole genome shotgun (WGS) entry which is preliminary data.</text>
</comment>
<dbReference type="RefSeq" id="WP_083724125.1">
    <property type="nucleotide sequence ID" value="NZ_FOUD01000010.1"/>
</dbReference>
<dbReference type="InterPro" id="IPR052016">
    <property type="entry name" value="Bact_Sigma-Reg"/>
</dbReference>
<name>A0A1S8DLC4_9GAMM</name>
<dbReference type="SUPFAM" id="SSF52172">
    <property type="entry name" value="CheY-like"/>
    <property type="match status" value="1"/>
</dbReference>
<feature type="modified residue" description="4-aspartylphosphate" evidence="2">
    <location>
        <position position="56"/>
    </location>
</feature>
<reference evidence="5 6" key="1">
    <citation type="submission" date="2017-01" db="EMBL/GenBank/DDBJ databases">
        <title>Draft genome sequence of Pseudomonas pachastrellae type strain CCUG 46540T from a deep sea.</title>
        <authorList>
            <person name="Gomila M."/>
            <person name="Mulet M."/>
            <person name="Lalucat J."/>
            <person name="Garcia-Valdes E."/>
        </authorList>
    </citation>
    <scope>NUCLEOTIDE SEQUENCE [LARGE SCALE GENOMIC DNA]</scope>
    <source>
        <strain evidence="5 6">CCUG 46540</strain>
    </source>
</reference>
<dbReference type="SMART" id="SM00448">
    <property type="entry name" value="REC"/>
    <property type="match status" value="1"/>
</dbReference>
<dbReference type="GO" id="GO:0016791">
    <property type="term" value="F:phosphatase activity"/>
    <property type="evidence" value="ECO:0007669"/>
    <property type="project" value="TreeGrafter"/>
</dbReference>
<sequence length="398" mass="44001">MQPSGTTLLVIDDDDQVRQRLTAYLEELGCDVLQAATAADGVALFHDARPELVLCDLHLGSGQGFEVVRQITEAGLEVPVIVMCADGAMTDAVEALRLGASDFLLNPLHDPEVLSHAVRRALDRARLRLENQRIRERLERANRELEVHLKELRDDQAAGHQVQLNMLPQSPWVSGEYRLEHRLIPSLYLSGDFVDYFRISDTQLGFYLADVSGHGSSSAFVTVLLKFMTTRLMYEQRKSEARATGRIEFKPSDVLGHINRSLINCNLGKHVTMLGGVIDEQARTLTYSIGGHLPLPVIYTDGQARYLTGKGRPVGLFEDAEYQNETIELPERFSLTLCSDGVLDCLEGSTLKDKEARLPALIAEHGGTMQGIMAALGLDPNKTMPDDISVLVLSRNAE</sequence>
<dbReference type="InterPro" id="IPR001789">
    <property type="entry name" value="Sig_transdc_resp-reg_receiver"/>
</dbReference>
<keyword evidence="6" id="KW-1185">Reference proteome</keyword>
<keyword evidence="1" id="KW-0378">Hydrolase</keyword>
<evidence type="ECO:0000313" key="6">
    <source>
        <dbReference type="Proteomes" id="UP000242847"/>
    </source>
</evidence>